<dbReference type="Proteomes" id="UP001374579">
    <property type="component" value="Unassembled WGS sequence"/>
</dbReference>
<dbReference type="SUPFAM" id="SSF56672">
    <property type="entry name" value="DNA/RNA polymerases"/>
    <property type="match status" value="1"/>
</dbReference>
<dbReference type="InterPro" id="IPR043128">
    <property type="entry name" value="Rev_trsase/Diguanyl_cyclase"/>
</dbReference>
<dbReference type="Gene3D" id="3.30.70.270">
    <property type="match status" value="1"/>
</dbReference>
<organism evidence="2 3">
    <name type="scientific">Littorina saxatilis</name>
    <dbReference type="NCBI Taxonomy" id="31220"/>
    <lineage>
        <taxon>Eukaryota</taxon>
        <taxon>Metazoa</taxon>
        <taxon>Spiralia</taxon>
        <taxon>Lophotrochozoa</taxon>
        <taxon>Mollusca</taxon>
        <taxon>Gastropoda</taxon>
        <taxon>Caenogastropoda</taxon>
        <taxon>Littorinimorpha</taxon>
        <taxon>Littorinoidea</taxon>
        <taxon>Littorinidae</taxon>
        <taxon>Littorina</taxon>
    </lineage>
</organism>
<evidence type="ECO:0000313" key="3">
    <source>
        <dbReference type="Proteomes" id="UP001374579"/>
    </source>
</evidence>
<evidence type="ECO:0000313" key="2">
    <source>
        <dbReference type="EMBL" id="KAK7092033.1"/>
    </source>
</evidence>
<dbReference type="Pfam" id="PF00078">
    <property type="entry name" value="RVT_1"/>
    <property type="match status" value="1"/>
</dbReference>
<dbReference type="InterPro" id="IPR000477">
    <property type="entry name" value="RT_dom"/>
</dbReference>
<dbReference type="AlphaFoldDB" id="A0AAN9ARV8"/>
<dbReference type="PROSITE" id="PS50878">
    <property type="entry name" value="RT_POL"/>
    <property type="match status" value="1"/>
</dbReference>
<gene>
    <name evidence="2" type="ORF">V1264_009642</name>
</gene>
<protein>
    <recommendedName>
        <fullName evidence="1">Reverse transcriptase domain-containing protein</fullName>
    </recommendedName>
</protein>
<reference evidence="2 3" key="1">
    <citation type="submission" date="2024-02" db="EMBL/GenBank/DDBJ databases">
        <title>Chromosome-scale genome assembly of the rough periwinkle Littorina saxatilis.</title>
        <authorList>
            <person name="De Jode A."/>
            <person name="Faria R."/>
            <person name="Formenti G."/>
            <person name="Sims Y."/>
            <person name="Smith T.P."/>
            <person name="Tracey A."/>
            <person name="Wood J.M.D."/>
            <person name="Zagrodzka Z.B."/>
            <person name="Johannesson K."/>
            <person name="Butlin R.K."/>
            <person name="Leder E.H."/>
        </authorList>
    </citation>
    <scope>NUCLEOTIDE SEQUENCE [LARGE SCALE GENOMIC DNA]</scope>
    <source>
        <strain evidence="2">Snail1</strain>
        <tissue evidence="2">Muscle</tissue>
    </source>
</reference>
<accession>A0AAN9ARV8</accession>
<dbReference type="EMBL" id="JBAMIC010000022">
    <property type="protein sequence ID" value="KAK7092033.1"/>
    <property type="molecule type" value="Genomic_DNA"/>
</dbReference>
<dbReference type="InterPro" id="IPR043502">
    <property type="entry name" value="DNA/RNA_pol_sf"/>
</dbReference>
<name>A0AAN9ARV8_9CAEN</name>
<comment type="caution">
    <text evidence="2">The sequence shown here is derived from an EMBL/GenBank/DDBJ whole genome shotgun (WGS) entry which is preliminary data.</text>
</comment>
<proteinExistence type="predicted"/>
<dbReference type="InterPro" id="IPR052055">
    <property type="entry name" value="Hepadnavirus_pol/RT"/>
</dbReference>
<dbReference type="Gene3D" id="3.10.10.10">
    <property type="entry name" value="HIV Type 1 Reverse Transcriptase, subunit A, domain 1"/>
    <property type="match status" value="1"/>
</dbReference>
<evidence type="ECO:0000259" key="1">
    <source>
        <dbReference type="PROSITE" id="PS50878"/>
    </source>
</evidence>
<feature type="domain" description="Reverse transcriptase" evidence="1">
    <location>
        <begin position="71"/>
        <end position="253"/>
    </location>
</feature>
<dbReference type="CDD" id="cd09275">
    <property type="entry name" value="RNase_HI_RT_DIRS1"/>
    <property type="match status" value="1"/>
</dbReference>
<keyword evidence="3" id="KW-1185">Reference proteome</keyword>
<dbReference type="CDD" id="cd03714">
    <property type="entry name" value="RT_DIRS1"/>
    <property type="match status" value="1"/>
</dbReference>
<dbReference type="PANTHER" id="PTHR33050">
    <property type="entry name" value="REVERSE TRANSCRIPTASE DOMAIN-CONTAINING PROTEIN"/>
    <property type="match status" value="1"/>
</dbReference>
<sequence length="625" mass="70006">MAGGLARALSHWLTLVQSQWIVGVVRSGFRLLWLGDKAPLTRRPPAFKPPFSQEARAVLQSEVASLLEKGAVEAVSDHRSPGFYGRLFAVPKASGAWRPVLDLSFLNTFLRTIRFKMETPASVRDALRPGDWVTSIDLTDAYFHILVHPADRKWLRFRWASQVYQFRALPFGLSLAPWIFTMVVRQFCALVRSQGVRLRAYLDDWLIMGQSEALCRQHTLLVLREASLLGFSVNHTKSELVPSQSFTYLGMTFNTVTWTVQPSQKRVDKLQALIRSTSLLLRASLRTLASILGQMESMALLVPLGRVHKRPLQHALKPFVDSPCVDWNTLVPLGDWFQAATLPWLDSGWVCRGVPIVSPPPNMDLFTDASLLGWGAHTDRLTASGLWSVEQSTWHINSLELEAVFLALVAFLPSLAAKRVRLFTDNTTVAAYVNKQGGSRSPTLSRRTCEILTWCSQRGISLSARYLPGSLNTLADALSRSHEVLQAEWTITHGALLRLWAVAPKPVVDLFATRFSRRLPVFVSPFPDPEAWGTNALDIPWTGLEAYAFPPFQLLSQVLRKAELERPSLLLVTPLWPSQPWFPDLLRLTRGPPIPLALVPGELVQPRTGVPHGHPQSLNLHAWRL</sequence>
<dbReference type="PANTHER" id="PTHR33050:SF7">
    <property type="entry name" value="RIBONUCLEASE H"/>
    <property type="match status" value="1"/>
</dbReference>